<dbReference type="Pfam" id="PF08997">
    <property type="entry name" value="UCR_6-4kD"/>
    <property type="match status" value="1"/>
</dbReference>
<dbReference type="Gene3D" id="1.20.5.220">
    <property type="match status" value="1"/>
</dbReference>
<dbReference type="InterPro" id="IPR015089">
    <property type="entry name" value="UQCR"/>
</dbReference>
<reference evidence="1" key="2">
    <citation type="submission" date="2025-09" db="UniProtKB">
        <authorList>
            <consortium name="Ensembl"/>
        </authorList>
    </citation>
    <scope>IDENTIFICATION</scope>
</reference>
<proteinExistence type="predicted"/>
<dbReference type="Proteomes" id="UP001108240">
    <property type="component" value="Unplaced"/>
</dbReference>
<dbReference type="GO" id="GO:0006122">
    <property type="term" value="P:mitochondrial electron transport, ubiquinol to cytochrome c"/>
    <property type="evidence" value="ECO:0007669"/>
    <property type="project" value="InterPro"/>
</dbReference>
<dbReference type="AlphaFoldDB" id="A0A9J8DD22"/>
<keyword evidence="2" id="KW-1185">Reference proteome</keyword>
<dbReference type="GO" id="GO:0005743">
    <property type="term" value="C:mitochondrial inner membrane"/>
    <property type="evidence" value="ECO:0007669"/>
    <property type="project" value="TreeGrafter"/>
</dbReference>
<dbReference type="PANTHER" id="PTHR15420:SF2">
    <property type="entry name" value="CYTOCHROME B-C1 COMPLEX SUBUNIT 10"/>
    <property type="match status" value="1"/>
</dbReference>
<protein>
    <recommendedName>
        <fullName evidence="3">Cytochrome b-c1 complex subunit 10</fullName>
    </recommendedName>
</protein>
<sequence>MISYVGCSAGLLKSVVLAVWGGAGGLALVHFTDWRLILDFVPYINGKFKTED</sequence>
<name>A0A9J8DD22_CYPCA</name>
<organism evidence="1 2">
    <name type="scientific">Cyprinus carpio carpio</name>
    <dbReference type="NCBI Taxonomy" id="630221"/>
    <lineage>
        <taxon>Eukaryota</taxon>
        <taxon>Metazoa</taxon>
        <taxon>Chordata</taxon>
        <taxon>Craniata</taxon>
        <taxon>Vertebrata</taxon>
        <taxon>Euteleostomi</taxon>
        <taxon>Actinopterygii</taxon>
        <taxon>Neopterygii</taxon>
        <taxon>Teleostei</taxon>
        <taxon>Ostariophysi</taxon>
        <taxon>Cypriniformes</taxon>
        <taxon>Cyprinidae</taxon>
        <taxon>Cyprininae</taxon>
        <taxon>Cyprinus</taxon>
    </lineage>
</organism>
<reference evidence="1" key="1">
    <citation type="submission" date="2025-08" db="UniProtKB">
        <authorList>
            <consortium name="Ensembl"/>
        </authorList>
    </citation>
    <scope>IDENTIFICATION</scope>
</reference>
<dbReference type="InterPro" id="IPR029027">
    <property type="entry name" value="Single_a-helix_sf"/>
</dbReference>
<accession>A0A9J8DD22</accession>
<dbReference type="PANTHER" id="PTHR15420">
    <property type="entry name" value="UBIQUINOL-CYTOCHROME C REDUCTASE COMPLEX 6.4 KD PROTEIN"/>
    <property type="match status" value="1"/>
</dbReference>
<dbReference type="SUPFAM" id="SSF81518">
    <property type="entry name" value="Subunit XI (6.4 kDa protein) of cytochrome bc1 complex (Ubiquinol-cytochrome c reductase)"/>
    <property type="match status" value="1"/>
</dbReference>
<evidence type="ECO:0000313" key="1">
    <source>
        <dbReference type="Ensembl" id="ENSCCRP00000179573.1"/>
    </source>
</evidence>
<evidence type="ECO:0008006" key="3">
    <source>
        <dbReference type="Google" id="ProtNLM"/>
    </source>
</evidence>
<dbReference type="Ensembl" id="ENSCCRT00000142275.1">
    <property type="protein sequence ID" value="ENSCCRP00000179573.1"/>
    <property type="gene ID" value="ENSCCRG00000055311.1"/>
</dbReference>
<dbReference type="GeneTree" id="ENSGT01000000214836"/>
<evidence type="ECO:0000313" key="2">
    <source>
        <dbReference type="Proteomes" id="UP001108240"/>
    </source>
</evidence>